<gene>
    <name evidence="3" type="ORF">VNI00_005093</name>
</gene>
<reference evidence="3 4" key="1">
    <citation type="submission" date="2024-01" db="EMBL/GenBank/DDBJ databases">
        <title>A draft genome for a cacao thread blight-causing isolate of Paramarasmius palmivorus.</title>
        <authorList>
            <person name="Baruah I.K."/>
            <person name="Bukari Y."/>
            <person name="Amoako-Attah I."/>
            <person name="Meinhardt L.W."/>
            <person name="Bailey B.A."/>
            <person name="Cohen S.P."/>
        </authorList>
    </citation>
    <scope>NUCLEOTIDE SEQUENCE [LARGE SCALE GENOMIC DNA]</scope>
    <source>
        <strain evidence="3 4">GH-12</strain>
    </source>
</reference>
<feature type="region of interest" description="Disordered" evidence="1">
    <location>
        <begin position="260"/>
        <end position="364"/>
    </location>
</feature>
<name>A0AAW0DEL1_9AGAR</name>
<evidence type="ECO:0000313" key="4">
    <source>
        <dbReference type="Proteomes" id="UP001383192"/>
    </source>
</evidence>
<dbReference type="AlphaFoldDB" id="A0AAW0DEL1"/>
<organism evidence="3 4">
    <name type="scientific">Paramarasmius palmivorus</name>
    <dbReference type="NCBI Taxonomy" id="297713"/>
    <lineage>
        <taxon>Eukaryota</taxon>
        <taxon>Fungi</taxon>
        <taxon>Dikarya</taxon>
        <taxon>Basidiomycota</taxon>
        <taxon>Agaricomycotina</taxon>
        <taxon>Agaricomycetes</taxon>
        <taxon>Agaricomycetidae</taxon>
        <taxon>Agaricales</taxon>
        <taxon>Marasmiineae</taxon>
        <taxon>Marasmiaceae</taxon>
        <taxon>Paramarasmius</taxon>
    </lineage>
</organism>
<feature type="signal peptide" evidence="2">
    <location>
        <begin position="1"/>
        <end position="20"/>
    </location>
</feature>
<evidence type="ECO:0000256" key="1">
    <source>
        <dbReference type="SAM" id="MobiDB-lite"/>
    </source>
</evidence>
<dbReference type="Proteomes" id="UP001383192">
    <property type="component" value="Unassembled WGS sequence"/>
</dbReference>
<dbReference type="PANTHER" id="PTHR16148:SF14">
    <property type="entry name" value="MYND-TYPE DOMAIN-CONTAINING PROTEIN"/>
    <property type="match status" value="1"/>
</dbReference>
<feature type="compositionally biased region" description="Low complexity" evidence="1">
    <location>
        <begin position="268"/>
        <end position="349"/>
    </location>
</feature>
<dbReference type="Pfam" id="PF10282">
    <property type="entry name" value="Lactonase"/>
    <property type="match status" value="1"/>
</dbReference>
<sequence>MKLFSHSVFASLVLASMVASLPVERRQGKQTRPQARPGRSGNRLRSGPKKAPVMTTLNSTRIDMNNGNSNSNSNSTASTEVVGAAFFITNEEDGNFIVSANIGSDGQLTLRQALPAGGNGIHGDDGGVNNPDPLFSSGSIRVNAAQNLLATVNSASNTIALFSINPDDPGVLQPVGLPIGSGGEFPVSVAFNSKGDTLCALNGGEINNVRCFSVDKQTGLAPLAGTARSLNLQQTTPATGAPGSVSHIIFSEDDKQLIISAKGDNPDNNQGNGQENNGNNNGQENGNNNGQQNNGNNGQQNGQQNGNNNQQNNGNGQQNGNNNQQNNGNNGQQNGGNNQQNRQQNNANNKNRRQAENGGQAGNGQAKVGFVNVFDVAADGSLSAQPKSLALPQDGVAPFGMALIPKKNAVLVTDPAIGFSVFDLAGQKDAKAFAIDNQIANGWATFSPKVGNFFLSDVGKGVVTEVSVDDNLAAKVVSQVDIGAGTGTEDSDVATIGDKDFLYVLAGNATAVEVLSLDGPGQAKRLQTLDIAGPAATAGLTVNGINLQGMAVFVKNAKANQNNANQPIVFGN</sequence>
<dbReference type="EMBL" id="JAYKXP010000014">
    <property type="protein sequence ID" value="KAK7050981.1"/>
    <property type="molecule type" value="Genomic_DNA"/>
</dbReference>
<comment type="caution">
    <text evidence="3">The sequence shown here is derived from an EMBL/GenBank/DDBJ whole genome shotgun (WGS) entry which is preliminary data.</text>
</comment>
<dbReference type="Gene3D" id="2.130.10.10">
    <property type="entry name" value="YVTN repeat-like/Quinoprotein amine dehydrogenase"/>
    <property type="match status" value="1"/>
</dbReference>
<dbReference type="SUPFAM" id="SSF75011">
    <property type="entry name" value="3-carboxy-cis,cis-mucoante lactonizing enzyme"/>
    <property type="match status" value="1"/>
</dbReference>
<dbReference type="InterPro" id="IPR019405">
    <property type="entry name" value="Lactonase_7-beta_prop"/>
</dbReference>
<keyword evidence="4" id="KW-1185">Reference proteome</keyword>
<evidence type="ECO:0000256" key="2">
    <source>
        <dbReference type="SAM" id="SignalP"/>
    </source>
</evidence>
<dbReference type="SUPFAM" id="SSF50956">
    <property type="entry name" value="Thermostable phytase (3-phytase)"/>
    <property type="match status" value="1"/>
</dbReference>
<feature type="chain" id="PRO_5043732165" evidence="2">
    <location>
        <begin position="21"/>
        <end position="572"/>
    </location>
</feature>
<feature type="region of interest" description="Disordered" evidence="1">
    <location>
        <begin position="24"/>
        <end position="53"/>
    </location>
</feature>
<proteinExistence type="predicted"/>
<accession>A0AAW0DEL1</accession>
<dbReference type="PANTHER" id="PTHR16148">
    <property type="entry name" value="NF-KAPPA-B-REPRESSING FACTOR-RELATED"/>
    <property type="match status" value="1"/>
</dbReference>
<evidence type="ECO:0000313" key="3">
    <source>
        <dbReference type="EMBL" id="KAK7050981.1"/>
    </source>
</evidence>
<dbReference type="InterPro" id="IPR015943">
    <property type="entry name" value="WD40/YVTN_repeat-like_dom_sf"/>
</dbReference>
<protein>
    <submittedName>
        <fullName evidence="3">Uncharacterized protein</fullName>
    </submittedName>
</protein>
<keyword evidence="2" id="KW-0732">Signal</keyword>